<evidence type="ECO:0000256" key="7">
    <source>
        <dbReference type="ARBA" id="ARBA00023136"/>
    </source>
</evidence>
<dbReference type="InterPro" id="IPR035906">
    <property type="entry name" value="MetI-like_sf"/>
</dbReference>
<dbReference type="GO" id="GO:0005886">
    <property type="term" value="C:plasma membrane"/>
    <property type="evidence" value="ECO:0007669"/>
    <property type="project" value="UniProtKB-SubCell"/>
</dbReference>
<dbReference type="PANTHER" id="PTHR42929:SF5">
    <property type="entry name" value="ABC TRANSPORTER PERMEASE PROTEIN"/>
    <property type="match status" value="1"/>
</dbReference>
<feature type="transmembrane region" description="Helical" evidence="8">
    <location>
        <begin position="68"/>
        <end position="88"/>
    </location>
</feature>
<evidence type="ECO:0000259" key="9">
    <source>
        <dbReference type="PROSITE" id="PS50928"/>
    </source>
</evidence>
<dbReference type="AlphaFoldDB" id="A0A6J4J0J4"/>
<comment type="subcellular location">
    <subcellularLocation>
        <location evidence="1 8">Cell membrane</location>
        <topology evidence="1 8">Multi-pass membrane protein</topology>
    </subcellularLocation>
</comment>
<evidence type="ECO:0000256" key="2">
    <source>
        <dbReference type="ARBA" id="ARBA00007069"/>
    </source>
</evidence>
<dbReference type="PROSITE" id="PS50928">
    <property type="entry name" value="ABC_TM1"/>
    <property type="match status" value="1"/>
</dbReference>
<gene>
    <name evidence="10" type="ORF">AVDCRST_MAG04-2848</name>
</gene>
<evidence type="ECO:0000256" key="1">
    <source>
        <dbReference type="ARBA" id="ARBA00004651"/>
    </source>
</evidence>
<evidence type="ECO:0000256" key="3">
    <source>
        <dbReference type="ARBA" id="ARBA00022448"/>
    </source>
</evidence>
<evidence type="ECO:0000256" key="8">
    <source>
        <dbReference type="RuleBase" id="RU363032"/>
    </source>
</evidence>
<dbReference type="SUPFAM" id="SSF161098">
    <property type="entry name" value="MetI-like"/>
    <property type="match status" value="1"/>
</dbReference>
<dbReference type="EMBL" id="CADCTL010000200">
    <property type="protein sequence ID" value="CAA9266074.1"/>
    <property type="molecule type" value="Genomic_DNA"/>
</dbReference>
<dbReference type="Pfam" id="PF00528">
    <property type="entry name" value="BPD_transp_1"/>
    <property type="match status" value="1"/>
</dbReference>
<evidence type="ECO:0000256" key="4">
    <source>
        <dbReference type="ARBA" id="ARBA00022475"/>
    </source>
</evidence>
<keyword evidence="3 8" id="KW-0813">Transport</keyword>
<proteinExistence type="inferred from homology"/>
<keyword evidence="4" id="KW-1003">Cell membrane</keyword>
<dbReference type="PANTHER" id="PTHR42929">
    <property type="entry name" value="INNER MEMBRANE ABC TRANSPORTER PERMEASE PROTEIN YDCU-RELATED-RELATED"/>
    <property type="match status" value="1"/>
</dbReference>
<feature type="transmembrane region" description="Helical" evidence="8">
    <location>
        <begin position="95"/>
        <end position="116"/>
    </location>
</feature>
<comment type="similarity">
    <text evidence="2">Belongs to the binding-protein-dependent transport system permease family. CysTW subfamily.</text>
</comment>
<feature type="transmembrane region" description="Helical" evidence="8">
    <location>
        <begin position="242"/>
        <end position="266"/>
    </location>
</feature>
<keyword evidence="7 8" id="KW-0472">Membrane</keyword>
<organism evidence="10">
    <name type="scientific">uncultured Acetobacteraceae bacterium</name>
    <dbReference type="NCBI Taxonomy" id="169975"/>
    <lineage>
        <taxon>Bacteria</taxon>
        <taxon>Pseudomonadati</taxon>
        <taxon>Pseudomonadota</taxon>
        <taxon>Alphaproteobacteria</taxon>
        <taxon>Acetobacterales</taxon>
        <taxon>Acetobacteraceae</taxon>
        <taxon>environmental samples</taxon>
    </lineage>
</organism>
<evidence type="ECO:0000256" key="6">
    <source>
        <dbReference type="ARBA" id="ARBA00022989"/>
    </source>
</evidence>
<sequence length="281" mass="30633">MNALRRDAGWWALLLPAFLLMTVLYVAPIVQVLAISVTEPQPGFGNYERLLTNAGVQRVIGTTLRVCAMTTALALLLGYALSYVIALARPAVQRYWLLVVLVPLWISVLVRAFAWVTLLRQQGLVNQGLQAVGLVDEPLRLVWNEFGIVVGMVHYMVPYAVLPMLAGMREIDPRLLAAARGLGASRRAAFLRVFLPLSLPGLVAAGVLVFIFSLGFYITPAILGGGKTLMAAEWIKLQILDLVRWGMGTMLATVLVVAILATLVLFSRVVDLNRLFGGARA</sequence>
<keyword evidence="6 8" id="KW-1133">Transmembrane helix</keyword>
<feature type="transmembrane region" description="Helical" evidence="8">
    <location>
        <begin position="189"/>
        <end position="222"/>
    </location>
</feature>
<dbReference type="GO" id="GO:0055085">
    <property type="term" value="P:transmembrane transport"/>
    <property type="evidence" value="ECO:0007669"/>
    <property type="project" value="InterPro"/>
</dbReference>
<accession>A0A6J4J0J4</accession>
<feature type="transmembrane region" description="Helical" evidence="8">
    <location>
        <begin position="146"/>
        <end position="168"/>
    </location>
</feature>
<dbReference type="CDD" id="cd06261">
    <property type="entry name" value="TM_PBP2"/>
    <property type="match status" value="1"/>
</dbReference>
<name>A0A6J4J0J4_9PROT</name>
<reference evidence="10" key="1">
    <citation type="submission" date="2020-02" db="EMBL/GenBank/DDBJ databases">
        <authorList>
            <person name="Meier V. D."/>
        </authorList>
    </citation>
    <scope>NUCLEOTIDE SEQUENCE</scope>
    <source>
        <strain evidence="10">AVDCRST_MAG04</strain>
    </source>
</reference>
<protein>
    <submittedName>
        <fullName evidence="10">Spermidine/putrescine import ABC transporter permease protein PotB</fullName>
    </submittedName>
</protein>
<feature type="domain" description="ABC transmembrane type-1" evidence="9">
    <location>
        <begin position="60"/>
        <end position="266"/>
    </location>
</feature>
<evidence type="ECO:0000256" key="5">
    <source>
        <dbReference type="ARBA" id="ARBA00022692"/>
    </source>
</evidence>
<keyword evidence="5 8" id="KW-0812">Transmembrane</keyword>
<evidence type="ECO:0000313" key="10">
    <source>
        <dbReference type="EMBL" id="CAA9266074.1"/>
    </source>
</evidence>
<feature type="transmembrane region" description="Helical" evidence="8">
    <location>
        <begin position="12"/>
        <end position="37"/>
    </location>
</feature>
<dbReference type="Gene3D" id="1.10.3720.10">
    <property type="entry name" value="MetI-like"/>
    <property type="match status" value="1"/>
</dbReference>
<dbReference type="InterPro" id="IPR000515">
    <property type="entry name" value="MetI-like"/>
</dbReference>